<accession>A0A2R6WEI0</accession>
<dbReference type="EMBL" id="KZ772773">
    <property type="protein sequence ID" value="PTQ32262.1"/>
    <property type="molecule type" value="Genomic_DNA"/>
</dbReference>
<protein>
    <submittedName>
        <fullName evidence="1">Uncharacterized protein</fullName>
    </submittedName>
</protein>
<evidence type="ECO:0000313" key="2">
    <source>
        <dbReference type="Proteomes" id="UP000244005"/>
    </source>
</evidence>
<proteinExistence type="predicted"/>
<organism evidence="1 2">
    <name type="scientific">Marchantia polymorpha</name>
    <name type="common">Common liverwort</name>
    <name type="synonym">Marchantia aquatica</name>
    <dbReference type="NCBI Taxonomy" id="3197"/>
    <lineage>
        <taxon>Eukaryota</taxon>
        <taxon>Viridiplantae</taxon>
        <taxon>Streptophyta</taxon>
        <taxon>Embryophyta</taxon>
        <taxon>Marchantiophyta</taxon>
        <taxon>Marchantiopsida</taxon>
        <taxon>Marchantiidae</taxon>
        <taxon>Marchantiales</taxon>
        <taxon>Marchantiaceae</taxon>
        <taxon>Marchantia</taxon>
    </lineage>
</organism>
<keyword evidence="2" id="KW-1185">Reference proteome</keyword>
<sequence>MQSLCGRVTESTLSERAASMSRGTRRVCTMSVYSPARLESEEYSPAQSWRVRRTSRAKCSSAKCGCPERYKMD</sequence>
<dbReference type="Proteomes" id="UP000244005">
    <property type="component" value="Unassembled WGS sequence"/>
</dbReference>
<gene>
    <name evidence="1" type="ORF">MARPO_0101s0053</name>
</gene>
<evidence type="ECO:0000313" key="1">
    <source>
        <dbReference type="EMBL" id="PTQ32262.1"/>
    </source>
</evidence>
<reference evidence="2" key="1">
    <citation type="journal article" date="2017" name="Cell">
        <title>Insights into land plant evolution garnered from the Marchantia polymorpha genome.</title>
        <authorList>
            <person name="Bowman J.L."/>
            <person name="Kohchi T."/>
            <person name="Yamato K.T."/>
            <person name="Jenkins J."/>
            <person name="Shu S."/>
            <person name="Ishizaki K."/>
            <person name="Yamaoka S."/>
            <person name="Nishihama R."/>
            <person name="Nakamura Y."/>
            <person name="Berger F."/>
            <person name="Adam C."/>
            <person name="Aki S.S."/>
            <person name="Althoff F."/>
            <person name="Araki T."/>
            <person name="Arteaga-Vazquez M.A."/>
            <person name="Balasubrmanian S."/>
            <person name="Barry K."/>
            <person name="Bauer D."/>
            <person name="Boehm C.R."/>
            <person name="Briginshaw L."/>
            <person name="Caballero-Perez J."/>
            <person name="Catarino B."/>
            <person name="Chen F."/>
            <person name="Chiyoda S."/>
            <person name="Chovatia M."/>
            <person name="Davies K.M."/>
            <person name="Delmans M."/>
            <person name="Demura T."/>
            <person name="Dierschke T."/>
            <person name="Dolan L."/>
            <person name="Dorantes-Acosta A.E."/>
            <person name="Eklund D.M."/>
            <person name="Florent S.N."/>
            <person name="Flores-Sandoval E."/>
            <person name="Fujiyama A."/>
            <person name="Fukuzawa H."/>
            <person name="Galik B."/>
            <person name="Grimanelli D."/>
            <person name="Grimwood J."/>
            <person name="Grossniklaus U."/>
            <person name="Hamada T."/>
            <person name="Haseloff J."/>
            <person name="Hetherington A.J."/>
            <person name="Higo A."/>
            <person name="Hirakawa Y."/>
            <person name="Hundley H.N."/>
            <person name="Ikeda Y."/>
            <person name="Inoue K."/>
            <person name="Inoue S.I."/>
            <person name="Ishida S."/>
            <person name="Jia Q."/>
            <person name="Kakita M."/>
            <person name="Kanazawa T."/>
            <person name="Kawai Y."/>
            <person name="Kawashima T."/>
            <person name="Kennedy M."/>
            <person name="Kinose K."/>
            <person name="Kinoshita T."/>
            <person name="Kohara Y."/>
            <person name="Koide E."/>
            <person name="Komatsu K."/>
            <person name="Kopischke S."/>
            <person name="Kubo M."/>
            <person name="Kyozuka J."/>
            <person name="Lagercrantz U."/>
            <person name="Lin S.S."/>
            <person name="Lindquist E."/>
            <person name="Lipzen A.M."/>
            <person name="Lu C.W."/>
            <person name="De Luna E."/>
            <person name="Martienssen R.A."/>
            <person name="Minamino N."/>
            <person name="Mizutani M."/>
            <person name="Mizutani M."/>
            <person name="Mochizuki N."/>
            <person name="Monte I."/>
            <person name="Mosher R."/>
            <person name="Nagasaki H."/>
            <person name="Nakagami H."/>
            <person name="Naramoto S."/>
            <person name="Nishitani K."/>
            <person name="Ohtani M."/>
            <person name="Okamoto T."/>
            <person name="Okumura M."/>
            <person name="Phillips J."/>
            <person name="Pollak B."/>
            <person name="Reinders A."/>
            <person name="Rovekamp M."/>
            <person name="Sano R."/>
            <person name="Sawa S."/>
            <person name="Schmid M.W."/>
            <person name="Shirakawa M."/>
            <person name="Solano R."/>
            <person name="Spunde A."/>
            <person name="Suetsugu N."/>
            <person name="Sugano S."/>
            <person name="Sugiyama A."/>
            <person name="Sun R."/>
            <person name="Suzuki Y."/>
            <person name="Takenaka M."/>
            <person name="Takezawa D."/>
            <person name="Tomogane H."/>
            <person name="Tsuzuki M."/>
            <person name="Ueda T."/>
            <person name="Umeda M."/>
            <person name="Ward J.M."/>
            <person name="Watanabe Y."/>
            <person name="Yazaki K."/>
            <person name="Yokoyama R."/>
            <person name="Yoshitake Y."/>
            <person name="Yotsui I."/>
            <person name="Zachgo S."/>
            <person name="Schmutz J."/>
        </authorList>
    </citation>
    <scope>NUCLEOTIDE SEQUENCE [LARGE SCALE GENOMIC DNA]</scope>
    <source>
        <strain evidence="2">Tak-1</strain>
    </source>
</reference>
<dbReference type="AlphaFoldDB" id="A0A2R6WEI0"/>
<name>A0A2R6WEI0_MARPO</name>